<name>M8BVU6_AEGTA</name>
<dbReference type="PANTHER" id="PTHR35478:SF1">
    <property type="entry name" value="ZINC FINGER FYVE DOMAIN-CONTAINING PROTEIN 26"/>
    <property type="match status" value="1"/>
</dbReference>
<sequence>MKCQYEATSEVYALLSLCTDESVAGKGALELCVTQMKVVLSSLQLPLNASMDNVARAYHATETYVQAISYSKNLLKKLTGSSDLSSGSERSRDADDVSVDAGSSSTGVQHQDELSDLLAQADMWLGRAELLQSLLGSVIRQALQQFKGDAPPVVLDIINTIEGGPPVDVSSVRSMYEHVAKSAATIFDDSLSADSYLNVLYMPSTFPRSERSRQSRDSLDSQFSSANSYLEDGPRSNLDSVRYAECIHYLQEYARPQMLAFMFRHGHYAEACSLFFPSSEPTAEGETSLSSVPRSDPLTTDYGTIDDLCDLCLGYGAMSVLEDTILAITQSPTYHDTTVIQYMNTVLTRICNYCEMHRHYNYLYNFLLFMNSMSQEESLKHLGHAKLRYI</sequence>
<dbReference type="PANTHER" id="PTHR35478">
    <property type="entry name" value="ZINC FINGER FYVE DOMAIN PROTEIN"/>
    <property type="match status" value="1"/>
</dbReference>
<reference evidence="1" key="1">
    <citation type="submission" date="2015-06" db="UniProtKB">
        <authorList>
            <consortium name="EnsemblPlants"/>
        </authorList>
    </citation>
    <scope>IDENTIFICATION</scope>
</reference>
<organism evidence="1">
    <name type="scientific">Aegilops tauschii</name>
    <name type="common">Tausch's goatgrass</name>
    <name type="synonym">Aegilops squarrosa</name>
    <dbReference type="NCBI Taxonomy" id="37682"/>
    <lineage>
        <taxon>Eukaryota</taxon>
        <taxon>Viridiplantae</taxon>
        <taxon>Streptophyta</taxon>
        <taxon>Embryophyta</taxon>
        <taxon>Tracheophyta</taxon>
        <taxon>Spermatophyta</taxon>
        <taxon>Magnoliopsida</taxon>
        <taxon>Liliopsida</taxon>
        <taxon>Poales</taxon>
        <taxon>Poaceae</taxon>
        <taxon>BOP clade</taxon>
        <taxon>Pooideae</taxon>
        <taxon>Triticodae</taxon>
        <taxon>Triticeae</taxon>
        <taxon>Triticinae</taxon>
        <taxon>Aegilops</taxon>
    </lineage>
</organism>
<dbReference type="ExpressionAtlas" id="M8BVU6">
    <property type="expression patterns" value="baseline"/>
</dbReference>
<dbReference type="AlphaFoldDB" id="M8BVU6"/>
<accession>M8BVU6</accession>
<dbReference type="EnsemblPlants" id="EMT29140">
    <property type="protein sequence ID" value="EMT29140"/>
    <property type="gene ID" value="F775_09805"/>
</dbReference>
<evidence type="ECO:0000313" key="1">
    <source>
        <dbReference type="EnsemblPlants" id="EMT29140"/>
    </source>
</evidence>
<protein>
    <submittedName>
        <fullName evidence="1">Uncharacterized protein</fullName>
    </submittedName>
</protein>
<proteinExistence type="predicted"/>